<accession>A0A2X4Z5C8</accession>
<evidence type="ECO:0000256" key="6">
    <source>
        <dbReference type="ARBA" id="ARBA00023316"/>
    </source>
</evidence>
<dbReference type="GO" id="GO:0071555">
    <property type="term" value="P:cell wall organization"/>
    <property type="evidence" value="ECO:0007669"/>
    <property type="project" value="UniProtKB-KW"/>
</dbReference>
<evidence type="ECO:0000256" key="3">
    <source>
        <dbReference type="ARBA" id="ARBA00022989"/>
    </source>
</evidence>
<evidence type="ECO:0000256" key="7">
    <source>
        <dbReference type="HAMAP-Rule" id="MF_02065"/>
    </source>
</evidence>
<protein>
    <recommendedName>
        <fullName evidence="7">Endolytic murein transglycosylase</fullName>
        <ecNumber evidence="7">4.2.2.29</ecNumber>
    </recommendedName>
    <alternativeName>
        <fullName evidence="7">Peptidoglycan lytic transglycosylase</fullName>
    </alternativeName>
    <alternativeName>
        <fullName evidence="7">Peptidoglycan polymerization terminase</fullName>
    </alternativeName>
</protein>
<dbReference type="RefSeq" id="WP_411825153.1">
    <property type="nucleotide sequence ID" value="NZ_CBCSGM010000001.1"/>
</dbReference>
<dbReference type="Gene3D" id="3.30.160.60">
    <property type="entry name" value="Classic Zinc Finger"/>
    <property type="match status" value="1"/>
</dbReference>
<evidence type="ECO:0000313" key="8">
    <source>
        <dbReference type="EMBL" id="SQI55854.1"/>
    </source>
</evidence>
<feature type="site" description="Important for catalytic activity" evidence="7">
    <location>
        <position position="267"/>
    </location>
</feature>
<keyword evidence="2 7" id="KW-0812">Transmembrane</keyword>
<dbReference type="Gene3D" id="3.30.1490.480">
    <property type="entry name" value="Endolytic murein transglycosylase"/>
    <property type="match status" value="1"/>
</dbReference>
<dbReference type="STRING" id="1348624.GCA_001591545_00688"/>
<dbReference type="Pfam" id="PF02618">
    <property type="entry name" value="YceG"/>
    <property type="match status" value="1"/>
</dbReference>
<dbReference type="CDD" id="cd08010">
    <property type="entry name" value="MltG_like"/>
    <property type="match status" value="1"/>
</dbReference>
<gene>
    <name evidence="8" type="primary">yrrL</name>
    <name evidence="7" type="synonym">mltG</name>
    <name evidence="8" type="ORF">NCTC4824_01607</name>
</gene>
<dbReference type="InterPro" id="IPR003770">
    <property type="entry name" value="MLTG-like"/>
</dbReference>
<proteinExistence type="inferred from homology"/>
<dbReference type="GO" id="GO:0008932">
    <property type="term" value="F:lytic endotransglycosylase activity"/>
    <property type="evidence" value="ECO:0007669"/>
    <property type="project" value="UniProtKB-UniRule"/>
</dbReference>
<feature type="transmembrane region" description="Helical" evidence="7">
    <location>
        <begin position="35"/>
        <end position="58"/>
    </location>
</feature>
<comment type="function">
    <text evidence="7">Functions as a peptidoglycan terminase that cleaves nascent peptidoglycan strands endolytically to terminate their elongation.</text>
</comment>
<dbReference type="HAMAP" id="MF_02065">
    <property type="entry name" value="MltG"/>
    <property type="match status" value="1"/>
</dbReference>
<sequence>MANKESREKEKLNIRTAMRNNLLERRNEAKIIRKIVAVIALIIILIAGGTALGGYIYIKSALKPVDPENNKQTNIEVPIGSSTTSIGNLLKDKGIIKNATVFKYYVKVNNISGFQAGKYDLAPSMTLDEITQTLQTGKLVREAVIKMAIPEGLWLDQISEIIAKSIDVAPEEVSKTMSDTKTLKRLMEKYPDLLTEDILEKQIKHPLEGYLFPATYPFYEEKPSIESVLDTMLKQTQMVIGKYAETMKEKNMSTHELLTMASLIEKEATEKADRHLISSVFYNRIENKMPLQTDPTVAYALGKHLDRTLYEDLEVDSPYNTYKNQGLPPGPIANAGEASIEAALNPEKSDYLYFLAEYGTGDVYFASTLEEHNKLKEKHITNKRKESDGGSKKNE</sequence>
<dbReference type="KEGG" id="blen:NCTC4824_01607"/>
<comment type="catalytic activity">
    <reaction evidence="7">
        <text>a peptidoglycan chain = a peptidoglycan chain with N-acetyl-1,6-anhydromuramyl-[peptide] at the reducing end + a peptidoglycan chain with N-acetylglucosamine at the non-reducing end.</text>
        <dbReference type="EC" id="4.2.2.29"/>
    </reaction>
</comment>
<dbReference type="PANTHER" id="PTHR30518:SF2">
    <property type="entry name" value="ENDOLYTIC MUREIN TRANSGLYCOSYLASE"/>
    <property type="match status" value="1"/>
</dbReference>
<dbReference type="NCBIfam" id="TIGR00247">
    <property type="entry name" value="endolytic transglycosylase MltG"/>
    <property type="match status" value="1"/>
</dbReference>
<evidence type="ECO:0000256" key="2">
    <source>
        <dbReference type="ARBA" id="ARBA00022692"/>
    </source>
</evidence>
<organism evidence="8 9">
    <name type="scientific">Lederbergia lenta</name>
    <name type="common">Bacillus lentus</name>
    <dbReference type="NCBI Taxonomy" id="1467"/>
    <lineage>
        <taxon>Bacteria</taxon>
        <taxon>Bacillati</taxon>
        <taxon>Bacillota</taxon>
        <taxon>Bacilli</taxon>
        <taxon>Bacillales</taxon>
        <taxon>Bacillaceae</taxon>
        <taxon>Lederbergia</taxon>
    </lineage>
</organism>
<dbReference type="EMBL" id="LS483476">
    <property type="protein sequence ID" value="SQI55854.1"/>
    <property type="molecule type" value="Genomic_DNA"/>
</dbReference>
<comment type="similarity">
    <text evidence="7">Belongs to the transglycosylase MltG family.</text>
</comment>
<keyword evidence="6 7" id="KW-0961">Cell wall biogenesis/degradation</keyword>
<dbReference type="GO" id="GO:0009252">
    <property type="term" value="P:peptidoglycan biosynthetic process"/>
    <property type="evidence" value="ECO:0007669"/>
    <property type="project" value="UniProtKB-UniRule"/>
</dbReference>
<dbReference type="Proteomes" id="UP000249134">
    <property type="component" value="Chromosome 1"/>
</dbReference>
<dbReference type="EC" id="4.2.2.29" evidence="7"/>
<keyword evidence="1 7" id="KW-1003">Cell membrane</keyword>
<evidence type="ECO:0000256" key="5">
    <source>
        <dbReference type="ARBA" id="ARBA00023239"/>
    </source>
</evidence>
<name>A0A2X4Z5C8_LEDLE</name>
<dbReference type="AlphaFoldDB" id="A0A2X4Z5C8"/>
<reference evidence="8 9" key="1">
    <citation type="submission" date="2018-06" db="EMBL/GenBank/DDBJ databases">
        <authorList>
            <consortium name="Pathogen Informatics"/>
            <person name="Doyle S."/>
        </authorList>
    </citation>
    <scope>NUCLEOTIDE SEQUENCE [LARGE SCALE GENOMIC DNA]</scope>
    <source>
        <strain evidence="8 9">NCTC4824</strain>
    </source>
</reference>
<dbReference type="PANTHER" id="PTHR30518">
    <property type="entry name" value="ENDOLYTIC MUREIN TRANSGLYCOSYLASE"/>
    <property type="match status" value="1"/>
</dbReference>
<dbReference type="GO" id="GO:0005886">
    <property type="term" value="C:plasma membrane"/>
    <property type="evidence" value="ECO:0007669"/>
    <property type="project" value="UniProtKB-SubCell"/>
</dbReference>
<keyword evidence="5 7" id="KW-0456">Lyase</keyword>
<evidence type="ECO:0000313" key="9">
    <source>
        <dbReference type="Proteomes" id="UP000249134"/>
    </source>
</evidence>
<keyword evidence="3 7" id="KW-1133">Transmembrane helix</keyword>
<evidence type="ECO:0000256" key="4">
    <source>
        <dbReference type="ARBA" id="ARBA00023136"/>
    </source>
</evidence>
<keyword evidence="9" id="KW-1185">Reference proteome</keyword>
<keyword evidence="4 7" id="KW-0472">Membrane</keyword>
<comment type="subcellular location">
    <subcellularLocation>
        <location evidence="7">Cell membrane</location>
        <topology evidence="7">Single-pass membrane protein</topology>
    </subcellularLocation>
</comment>
<evidence type="ECO:0000256" key="1">
    <source>
        <dbReference type="ARBA" id="ARBA00022475"/>
    </source>
</evidence>